<dbReference type="Pfam" id="PF10647">
    <property type="entry name" value="Gmad1"/>
    <property type="match status" value="1"/>
</dbReference>
<dbReference type="InterPro" id="IPR018910">
    <property type="entry name" value="LpqB_C"/>
</dbReference>
<dbReference type="InterPro" id="IPR019606">
    <property type="entry name" value="GerMN"/>
</dbReference>
<name>A0A4V2KRA2_9ACTO</name>
<evidence type="ECO:0000256" key="1">
    <source>
        <dbReference type="SAM" id="Phobius"/>
    </source>
</evidence>
<gene>
    <name evidence="3" type="ORF">EZJ44_00270</name>
</gene>
<dbReference type="InterPro" id="IPR059026">
    <property type="entry name" value="LpqB_N"/>
</dbReference>
<keyword evidence="1" id="KW-0812">Transmembrane</keyword>
<protein>
    <recommendedName>
        <fullName evidence="2">GerMN domain-containing protein</fullName>
    </recommendedName>
</protein>
<dbReference type="Pfam" id="PF25976">
    <property type="entry name" value="LpqB_N"/>
    <property type="match status" value="1"/>
</dbReference>
<keyword evidence="4" id="KW-1185">Reference proteome</keyword>
<evidence type="ECO:0000313" key="3">
    <source>
        <dbReference type="EMBL" id="TBW23614.1"/>
    </source>
</evidence>
<evidence type="ECO:0000313" key="4">
    <source>
        <dbReference type="Proteomes" id="UP000293036"/>
    </source>
</evidence>
<feature type="domain" description="GerMN" evidence="2">
    <location>
        <begin position="261"/>
        <end position="351"/>
    </location>
</feature>
<dbReference type="EMBL" id="SJDT01000001">
    <property type="protein sequence ID" value="TBW23614.1"/>
    <property type="molecule type" value="Genomic_DNA"/>
</dbReference>
<dbReference type="Proteomes" id="UP000293036">
    <property type="component" value="Unassembled WGS sequence"/>
</dbReference>
<organism evidence="3 4">
    <name type="scientific">Arcanobacterium bovis</name>
    <dbReference type="NCBI Taxonomy" id="2529275"/>
    <lineage>
        <taxon>Bacteria</taxon>
        <taxon>Bacillati</taxon>
        <taxon>Actinomycetota</taxon>
        <taxon>Actinomycetes</taxon>
        <taxon>Actinomycetales</taxon>
        <taxon>Actinomycetaceae</taxon>
        <taxon>Arcanobacterium</taxon>
    </lineage>
</organism>
<dbReference type="AlphaFoldDB" id="A0A4V2KRA2"/>
<feature type="transmembrane region" description="Helical" evidence="1">
    <location>
        <begin position="65"/>
        <end position="83"/>
    </location>
</feature>
<dbReference type="SMART" id="SM00909">
    <property type="entry name" value="Germane"/>
    <property type="match status" value="1"/>
</dbReference>
<comment type="caution">
    <text evidence="3">The sequence shown here is derived from an EMBL/GenBank/DDBJ whole genome shotgun (WGS) entry which is preliminary data.</text>
</comment>
<dbReference type="Pfam" id="PF10646">
    <property type="entry name" value="Germane"/>
    <property type="match status" value="1"/>
</dbReference>
<sequence>MRCYMVAYLRLRASWVSDRCFCLPFLRRRGKLSSSRLNCLLLSLLWRYYQRKRRQRARKAVNRKLMSMIALLAVVLSACSAGLPRSGNVNVVEDAVRPNGGIVLDPKGPTPGASPEELVDGFLRASSVGNSDDFVVARQFLTPEAAARWNPMSIVRVYPDSQSREYTSTGTGAIRVSVGALGAVDAEGRYTSSPVDSIISNEFTLMRNRDGEWRIAVLDDGISMPQSLFTSLYVKAPLYFLTPNNIALVPDLRWYPRQQVVSALVKGLVKGPSPWLSPAVHSAIPVDVNADNVVVSTEDSTARIELSASVASLTEAQRALIETQFFRTLTATGLVQQVELTSGGSSLAVGTRLDLPAYPFAAAPIVALADGLPAQIVDGKPRLLSQSESLRAMGLSNLAVAYSDQVQTAAALSHNKTQLQSLDFARDRVTMITAGQQLIPPSFDSYSWVWSGEAQSRGELVAYNTNTGAAVKLHLDEVANSRIRLISVSREGTRMIIVYDRDGANLASVVAIVRDSAGVPTAFGDPLHIVQRLKDIVDVAWISELKFALLAQGPDQAAHGLYIGELGGPSSHVTAIDGAVELTAGRGRDSIILLDSSGTLYEYLSGVWRLFAQGYKSPALPG</sequence>
<reference evidence="3 4" key="1">
    <citation type="submission" date="2019-02" db="EMBL/GenBank/DDBJ databases">
        <title>Arcanobacterium bovis sp. nov., isolated from the milk of a cow with mastitis.</title>
        <authorList>
            <person name="Sammra O."/>
            <person name="Foster G."/>
            <person name="Hassan A."/>
            <person name="Alssahen M."/>
            <person name="Laemmler C."/>
            <person name="Borowiak M."/>
            <person name="Malorny B."/>
            <person name="Abdulmawjood A."/>
        </authorList>
    </citation>
    <scope>NUCLEOTIDE SEQUENCE [LARGE SCALE GENOMIC DNA]</scope>
    <source>
        <strain evidence="3 4">C605018/01/1</strain>
    </source>
</reference>
<evidence type="ECO:0000259" key="2">
    <source>
        <dbReference type="SMART" id="SM00909"/>
    </source>
</evidence>
<keyword evidence="1" id="KW-1133">Transmembrane helix</keyword>
<accession>A0A4V2KRA2</accession>
<proteinExistence type="predicted"/>
<dbReference type="OrthoDB" id="3226781at2"/>
<keyword evidence="1" id="KW-0472">Membrane</keyword>